<dbReference type="SUPFAM" id="SSF53448">
    <property type="entry name" value="Nucleotide-diphospho-sugar transferases"/>
    <property type="match status" value="1"/>
</dbReference>
<evidence type="ECO:0000313" key="3">
    <source>
        <dbReference type="Proteomes" id="UP001065549"/>
    </source>
</evidence>
<dbReference type="InterPro" id="IPR001173">
    <property type="entry name" value="Glyco_trans_2-like"/>
</dbReference>
<proteinExistence type="predicted"/>
<dbReference type="InterPro" id="IPR029044">
    <property type="entry name" value="Nucleotide-diphossugar_trans"/>
</dbReference>
<dbReference type="EMBL" id="JAOSHN010000009">
    <property type="protein sequence ID" value="MCU7380413.1"/>
    <property type="molecule type" value="Genomic_DNA"/>
</dbReference>
<sequence>MRNYNNIGIIIPALNPDRKMFKMLEELNNLGFNNMVCVNDGSEPVYDSVFEEAKDKYNCIILKHATNLGKGRALKTAFNYVLNQNLLLGGCSYCRCRWTT</sequence>
<gene>
    <name evidence="2" type="ORF">OBO34_19050</name>
</gene>
<dbReference type="Proteomes" id="UP001065549">
    <property type="component" value="Unassembled WGS sequence"/>
</dbReference>
<comment type="caution">
    <text evidence="2">The sequence shown here is derived from an EMBL/GenBank/DDBJ whole genome shotgun (WGS) entry which is preliminary data.</text>
</comment>
<name>A0A9J6QY76_9FIRM</name>
<feature type="domain" description="Glycosyltransferase 2-like" evidence="1">
    <location>
        <begin position="9"/>
        <end position="82"/>
    </location>
</feature>
<dbReference type="RefSeq" id="WP_253021110.1">
    <property type="nucleotide sequence ID" value="NZ_JAOSHN010000009.1"/>
</dbReference>
<dbReference type="Gene3D" id="3.90.550.10">
    <property type="entry name" value="Spore Coat Polysaccharide Biosynthesis Protein SpsA, Chain A"/>
    <property type="match status" value="1"/>
</dbReference>
<protein>
    <recommendedName>
        <fullName evidence="1">Glycosyltransferase 2-like domain-containing protein</fullName>
    </recommendedName>
</protein>
<reference evidence="2" key="1">
    <citation type="submission" date="2022-09" db="EMBL/GenBank/DDBJ databases">
        <title>Culturomic study of gut microbiota in children with autism spectrum disorder.</title>
        <authorList>
            <person name="Efimov B.A."/>
            <person name="Chaplin A.V."/>
            <person name="Sokolova S.R."/>
            <person name="Pikina A.P."/>
            <person name="Korzhanova M."/>
            <person name="Belova V."/>
            <person name="Korostin D."/>
        </authorList>
    </citation>
    <scope>NUCLEOTIDE SEQUENCE</scope>
    <source>
        <strain evidence="2">ASD5510</strain>
    </source>
</reference>
<dbReference type="AlphaFoldDB" id="A0A9J6QY76"/>
<dbReference type="Pfam" id="PF00535">
    <property type="entry name" value="Glycos_transf_2"/>
    <property type="match status" value="1"/>
</dbReference>
<evidence type="ECO:0000313" key="2">
    <source>
        <dbReference type="EMBL" id="MCU7380413.1"/>
    </source>
</evidence>
<evidence type="ECO:0000259" key="1">
    <source>
        <dbReference type="Pfam" id="PF00535"/>
    </source>
</evidence>
<accession>A0A9J6QY76</accession>
<keyword evidence="3" id="KW-1185">Reference proteome</keyword>
<organism evidence="2 3">
    <name type="scientific">Hominibacterium faecale</name>
    <dbReference type="NCBI Taxonomy" id="2839743"/>
    <lineage>
        <taxon>Bacteria</taxon>
        <taxon>Bacillati</taxon>
        <taxon>Bacillota</taxon>
        <taxon>Clostridia</taxon>
        <taxon>Peptostreptococcales</taxon>
        <taxon>Anaerovoracaceae</taxon>
        <taxon>Hominibacterium</taxon>
    </lineage>
</organism>